<dbReference type="Proteomes" id="UP001178507">
    <property type="component" value="Unassembled WGS sequence"/>
</dbReference>
<keyword evidence="6" id="KW-1133">Transmembrane helix</keyword>
<dbReference type="InterPro" id="IPR033121">
    <property type="entry name" value="PEPTIDASE_A1"/>
</dbReference>
<feature type="transmembrane region" description="Helical" evidence="6">
    <location>
        <begin position="333"/>
        <end position="354"/>
    </location>
</feature>
<feature type="transmembrane region" description="Helical" evidence="6">
    <location>
        <begin position="395"/>
        <end position="418"/>
    </location>
</feature>
<organism evidence="8 9">
    <name type="scientific">Effrenium voratum</name>
    <dbReference type="NCBI Taxonomy" id="2562239"/>
    <lineage>
        <taxon>Eukaryota</taxon>
        <taxon>Sar</taxon>
        <taxon>Alveolata</taxon>
        <taxon>Dinophyceae</taxon>
        <taxon>Suessiales</taxon>
        <taxon>Symbiodiniaceae</taxon>
        <taxon>Effrenium</taxon>
    </lineage>
</organism>
<name>A0AA36JBF4_9DINO</name>
<comment type="similarity">
    <text evidence="1">Belongs to the peptidase A1 family.</text>
</comment>
<evidence type="ECO:0000259" key="7">
    <source>
        <dbReference type="Pfam" id="PF00026"/>
    </source>
</evidence>
<feature type="coiled-coil region" evidence="5">
    <location>
        <begin position="517"/>
        <end position="544"/>
    </location>
</feature>
<dbReference type="AlphaFoldDB" id="A0AA36JBF4"/>
<dbReference type="InterPro" id="IPR001461">
    <property type="entry name" value="Aspartic_peptidase_A1"/>
</dbReference>
<keyword evidence="6" id="KW-0472">Membrane</keyword>
<dbReference type="InterPro" id="IPR001969">
    <property type="entry name" value="Aspartic_peptidase_AS"/>
</dbReference>
<feature type="transmembrane region" description="Helical" evidence="6">
    <location>
        <begin position="188"/>
        <end position="210"/>
    </location>
</feature>
<dbReference type="InterPro" id="IPR034164">
    <property type="entry name" value="Pepsin-like_dom"/>
</dbReference>
<feature type="domain" description="Peptidase A1" evidence="7">
    <location>
        <begin position="19"/>
        <end position="85"/>
    </location>
</feature>
<keyword evidence="4" id="KW-0378">Hydrolase</keyword>
<evidence type="ECO:0000256" key="1">
    <source>
        <dbReference type="ARBA" id="ARBA00007447"/>
    </source>
</evidence>
<keyword evidence="5" id="KW-0175">Coiled coil</keyword>
<evidence type="ECO:0000256" key="2">
    <source>
        <dbReference type="ARBA" id="ARBA00022670"/>
    </source>
</evidence>
<evidence type="ECO:0000313" key="9">
    <source>
        <dbReference type="Proteomes" id="UP001178507"/>
    </source>
</evidence>
<evidence type="ECO:0000256" key="6">
    <source>
        <dbReference type="SAM" id="Phobius"/>
    </source>
</evidence>
<comment type="caution">
    <text evidence="8">The sequence shown here is derived from an EMBL/GenBank/DDBJ whole genome shotgun (WGS) entry which is preliminary data.</text>
</comment>
<dbReference type="CDD" id="cd05471">
    <property type="entry name" value="pepsin_like"/>
    <property type="match status" value="1"/>
</dbReference>
<accession>A0AA36JBF4</accession>
<dbReference type="PROSITE" id="PS00141">
    <property type="entry name" value="ASP_PROTEASE"/>
    <property type="match status" value="1"/>
</dbReference>
<protein>
    <recommendedName>
        <fullName evidence="7">Peptidase A1 domain-containing protein</fullName>
    </recommendedName>
</protein>
<dbReference type="EMBL" id="CAUJNA010003461">
    <property type="protein sequence ID" value="CAJ1402614.1"/>
    <property type="molecule type" value="Genomic_DNA"/>
</dbReference>
<keyword evidence="3" id="KW-0064">Aspartyl protease</keyword>
<dbReference type="InterPro" id="IPR021109">
    <property type="entry name" value="Peptidase_aspartic_dom_sf"/>
</dbReference>
<reference evidence="8" key="1">
    <citation type="submission" date="2023-08" db="EMBL/GenBank/DDBJ databases">
        <authorList>
            <person name="Chen Y."/>
            <person name="Shah S."/>
            <person name="Dougan E. K."/>
            <person name="Thang M."/>
            <person name="Chan C."/>
        </authorList>
    </citation>
    <scope>NUCLEOTIDE SEQUENCE</scope>
</reference>
<keyword evidence="6" id="KW-0812">Transmembrane</keyword>
<dbReference type="PANTHER" id="PTHR47966:SF51">
    <property type="entry name" value="BETA-SITE APP-CLEAVING ENZYME, ISOFORM A-RELATED"/>
    <property type="match status" value="1"/>
</dbReference>
<evidence type="ECO:0000256" key="3">
    <source>
        <dbReference type="ARBA" id="ARBA00022750"/>
    </source>
</evidence>
<evidence type="ECO:0000313" key="8">
    <source>
        <dbReference type="EMBL" id="CAJ1402614.1"/>
    </source>
</evidence>
<dbReference type="Gene3D" id="2.40.70.10">
    <property type="entry name" value="Acid Proteases"/>
    <property type="match status" value="2"/>
</dbReference>
<keyword evidence="2" id="KW-0645">Protease</keyword>
<keyword evidence="9" id="KW-1185">Reference proteome</keyword>
<proteinExistence type="inferred from homology"/>
<dbReference type="SUPFAM" id="SSF50630">
    <property type="entry name" value="Acid proteases"/>
    <property type="match status" value="1"/>
</dbReference>
<sequence>MAFFALSPTRRAEASRDQLTSPLSWAPVASPELGYWQVQMKSVRIGNRTLDYCNDGQCRAVVDTGTSLLAVPEDFADQLQQELEGPLKDPPAGPSGGGFVKDAFPELFVERQVIAAEQSFERRLAEYEMTNIEQQKLFREDLRDLVELTVGRMDVYHLVGALLLEFCIHFYCENQMIEGASESKTKSFLVVFFLIANLSACGFLVFSVWLSMHASVASHSIGVRLLTSFARLSIPTRKELEEVARAPLVPMMERFRQLGKRLGLAEAQEGTAEQEEQRQLLRRETAQLARAAAGLSTEVESLAIQEGAKALSDREYHFRRFLKEQRRWLFYDAYARVCMALGINQMLQALSYYILGSIAEETPAGAALSLLGMQVLSLLLLRLDMAEGVQSWCGVFTVMIFMAFPPLYIGVLIHLHLSVRTVEFFALLAFALHSAWMLLIATYLVPENVDQGLPKTLRTVLYLDVLHLEQQDDCGRPGVAAVQGDSVEALLLSQQALQQAMRRVLEQEAAAGYVSSEQRHAQELAELEAQLKAEIAEARTLELTTPSSSTRSAVRSAEKVLEHLTVWQAAPEIHASLKALSKPAVKSWLSAEQKQEIELAYQSFLSRCRELDLGICSSAGNGSPAGRQGALSALEVASGEERDVRVDASGLMGAYGGYGEQSVFIDSEGHINHSQPSRPATSFDGAFSADLPSWNQSAMRLMREDSVAAQECQIAERPRLRRMMTRRERRMTRSNSGQPYVAADASRAQSLLQPQGGTSILPASAVPPHALPGVIVRRYTMLIGLLWIVSGITHGLRWTSAIHGLPPLELPEGTDVKVRWPKPAHLFEVGALRCNGSKVLVSNRFRELHGELAEGELRLTALDAREESPGWAAPEWRLWASQSLCRDCPVRLAAWTGDEIIIGQLADGIPQFRYALRSRSSCRATWPKASAVLGLGCKQHEDANYTHVQALHLLKHGQILLVLQDDLLDAWDLQEAALLQRFEVPSAAAVCLLEDTREEQGTRLLLARHTPSSPTGPSLEVISLPALQTSCQESAVPRLQLVANQIQDTIYDNGSVDCRFAEGLPLHFEAQGRFQVEGTTITLLPADYSRQAVHAEARSAESVAAGQPTMMPLELPEPLGPKLFIWGEPVLRGGAWCRRAVLVGKYYTVYDWKHKQIGFALAAHSAPQARLRYGRS</sequence>
<dbReference type="GO" id="GO:0006508">
    <property type="term" value="P:proteolysis"/>
    <property type="evidence" value="ECO:0007669"/>
    <property type="project" value="UniProtKB-KW"/>
</dbReference>
<feature type="transmembrane region" description="Helical" evidence="6">
    <location>
        <begin position="424"/>
        <end position="445"/>
    </location>
</feature>
<dbReference type="GO" id="GO:0004190">
    <property type="term" value="F:aspartic-type endopeptidase activity"/>
    <property type="evidence" value="ECO:0007669"/>
    <property type="project" value="UniProtKB-KW"/>
</dbReference>
<evidence type="ECO:0000256" key="4">
    <source>
        <dbReference type="ARBA" id="ARBA00022801"/>
    </source>
</evidence>
<evidence type="ECO:0000256" key="5">
    <source>
        <dbReference type="SAM" id="Coils"/>
    </source>
</evidence>
<gene>
    <name evidence="8" type="ORF">EVOR1521_LOCUS25461</name>
</gene>
<dbReference type="Pfam" id="PF00026">
    <property type="entry name" value="Asp"/>
    <property type="match status" value="1"/>
</dbReference>
<dbReference type="PANTHER" id="PTHR47966">
    <property type="entry name" value="BETA-SITE APP-CLEAVING ENZYME, ISOFORM A-RELATED"/>
    <property type="match status" value="1"/>
</dbReference>